<evidence type="ECO:0000313" key="11">
    <source>
        <dbReference type="EMBL" id="PRW60338.1"/>
    </source>
</evidence>
<feature type="compositionally biased region" description="Low complexity" evidence="10">
    <location>
        <begin position="346"/>
        <end position="362"/>
    </location>
</feature>
<evidence type="ECO:0000256" key="2">
    <source>
        <dbReference type="ARBA" id="ARBA00006737"/>
    </source>
</evidence>
<comment type="caution">
    <text evidence="11">The sequence shown here is derived from an EMBL/GenBank/DDBJ whole genome shotgun (WGS) entry which is preliminary data.</text>
</comment>
<dbReference type="PANTHER" id="PTHR21648">
    <property type="entry name" value="FLAGELLAR RADIAL SPOKE PROTEIN 3"/>
    <property type="match status" value="1"/>
</dbReference>
<accession>A0A2P6U1Z2</accession>
<feature type="region of interest" description="Disordered" evidence="10">
    <location>
        <begin position="243"/>
        <end position="266"/>
    </location>
</feature>
<evidence type="ECO:0000256" key="3">
    <source>
        <dbReference type="ARBA" id="ARBA00022490"/>
    </source>
</evidence>
<evidence type="ECO:0000256" key="10">
    <source>
        <dbReference type="SAM" id="MobiDB-lite"/>
    </source>
</evidence>
<evidence type="ECO:0000256" key="5">
    <source>
        <dbReference type="ARBA" id="ARBA00022846"/>
    </source>
</evidence>
<name>A0A2P6U1Z2_CHLSO</name>
<sequence>MAPSPSPSKLAAERSSVKVSVSTLALDLPPPSAPRAAAAASPPRRAAAAHTRLTAALAATCAHADCQTDPSLLEPLEAPEAEAAVQTDAPLPPPQLPARPPLPAGVDAGTQVAEEDLFDFDRDVAPVVRAMVATALQRAVVEAEGHERLAALRRRRHELEEAAQREQQQVLLLEEAAHHRIAEREKQQQEAALLAAAAAPASPATTASRRGSAEGVEGPAQQPAASTISVAAAAHVSAEEPAAGAKLAGAEEAAAPGGTSGDEAPAAPALDAAAVGGPAVGGDGEAAADDSLCGAAPGGAAGDTAADAVSVDSSGQEGDAVAAACAPELPAAEADGTALDDALQEVSAPASDSLPLASSVADEAASVPECGSASSAGLGEEEQSAACGTKA</sequence>
<feature type="region of interest" description="Disordered" evidence="10">
    <location>
        <begin position="26"/>
        <end position="51"/>
    </location>
</feature>
<evidence type="ECO:0000256" key="8">
    <source>
        <dbReference type="ARBA" id="ARBA00023273"/>
    </source>
</evidence>
<reference evidence="11 12" key="1">
    <citation type="journal article" date="2018" name="Plant J.">
        <title>Genome sequences of Chlorella sorokiniana UTEX 1602 and Micractinium conductrix SAG 241.80: implications to maltose excretion by a green alga.</title>
        <authorList>
            <person name="Arriola M.B."/>
            <person name="Velmurugan N."/>
            <person name="Zhang Y."/>
            <person name="Plunkett M.H."/>
            <person name="Hondzo H."/>
            <person name="Barney B.M."/>
        </authorList>
    </citation>
    <scope>NUCLEOTIDE SEQUENCE [LARGE SCALE GENOMIC DNA]</scope>
    <source>
        <strain evidence="12">UTEX 1602</strain>
    </source>
</reference>
<keyword evidence="5" id="KW-0282">Flagellum</keyword>
<dbReference type="OrthoDB" id="313308at2759"/>
<comment type="similarity">
    <text evidence="2">Belongs to the flagellar radial spoke RSP3 family.</text>
</comment>
<dbReference type="GO" id="GO:0005929">
    <property type="term" value="C:cilium"/>
    <property type="evidence" value="ECO:0007669"/>
    <property type="project" value="TreeGrafter"/>
</dbReference>
<keyword evidence="4" id="KW-0597">Phosphoprotein</keyword>
<feature type="region of interest" description="Disordered" evidence="10">
    <location>
        <begin position="346"/>
        <end position="391"/>
    </location>
</feature>
<evidence type="ECO:0000256" key="4">
    <source>
        <dbReference type="ARBA" id="ARBA00022553"/>
    </source>
</evidence>
<feature type="compositionally biased region" description="Low complexity" evidence="10">
    <location>
        <begin position="34"/>
        <end position="51"/>
    </location>
</feature>
<evidence type="ECO:0000256" key="6">
    <source>
        <dbReference type="ARBA" id="ARBA00023069"/>
    </source>
</evidence>
<protein>
    <submittedName>
        <fullName evidence="11">Radial spoke 3</fullName>
    </submittedName>
</protein>
<feature type="coiled-coil region" evidence="9">
    <location>
        <begin position="149"/>
        <end position="176"/>
    </location>
</feature>
<dbReference type="Proteomes" id="UP000239899">
    <property type="component" value="Unassembled WGS sequence"/>
</dbReference>
<keyword evidence="8" id="KW-0966">Cell projection</keyword>
<dbReference type="Pfam" id="PF06098">
    <property type="entry name" value="Radial_spoke_3"/>
    <property type="match status" value="1"/>
</dbReference>
<feature type="compositionally biased region" description="Low complexity" evidence="10">
    <location>
        <begin position="191"/>
        <end position="208"/>
    </location>
</feature>
<evidence type="ECO:0000313" key="12">
    <source>
        <dbReference type="Proteomes" id="UP000239899"/>
    </source>
</evidence>
<keyword evidence="3" id="KW-0963">Cytoplasm</keyword>
<dbReference type="AlphaFoldDB" id="A0A2P6U1Z2"/>
<dbReference type="STRING" id="3076.A0A2P6U1Z2"/>
<evidence type="ECO:0000256" key="7">
    <source>
        <dbReference type="ARBA" id="ARBA00023212"/>
    </source>
</evidence>
<keyword evidence="12" id="KW-1185">Reference proteome</keyword>
<evidence type="ECO:0000256" key="1">
    <source>
        <dbReference type="ARBA" id="ARBA00004611"/>
    </source>
</evidence>
<keyword evidence="9" id="KW-0175">Coiled coil</keyword>
<dbReference type="InterPro" id="IPR009290">
    <property type="entry name" value="Radial_spoke_3"/>
</dbReference>
<feature type="compositionally biased region" description="Pro residues" evidence="10">
    <location>
        <begin position="90"/>
        <end position="103"/>
    </location>
</feature>
<proteinExistence type="inferred from homology"/>
<keyword evidence="7" id="KW-0206">Cytoskeleton</keyword>
<organism evidence="11 12">
    <name type="scientific">Chlorella sorokiniana</name>
    <name type="common">Freshwater green alga</name>
    <dbReference type="NCBI Taxonomy" id="3076"/>
    <lineage>
        <taxon>Eukaryota</taxon>
        <taxon>Viridiplantae</taxon>
        <taxon>Chlorophyta</taxon>
        <taxon>core chlorophytes</taxon>
        <taxon>Trebouxiophyceae</taxon>
        <taxon>Chlorellales</taxon>
        <taxon>Chlorellaceae</taxon>
        <taxon>Chlorella clade</taxon>
        <taxon>Chlorella</taxon>
    </lineage>
</organism>
<keyword evidence="6" id="KW-0969">Cilium</keyword>
<gene>
    <name evidence="11" type="ORF">C2E21_0745</name>
</gene>
<dbReference type="PANTHER" id="PTHR21648:SF0">
    <property type="entry name" value="RADIAL SPOKE HEAD PROTEIN 3 HOMOLOG"/>
    <property type="match status" value="1"/>
</dbReference>
<feature type="region of interest" description="Disordered" evidence="10">
    <location>
        <begin position="182"/>
        <end position="224"/>
    </location>
</feature>
<feature type="region of interest" description="Disordered" evidence="10">
    <location>
        <begin position="72"/>
        <end position="107"/>
    </location>
</feature>
<evidence type="ECO:0000256" key="9">
    <source>
        <dbReference type="SAM" id="Coils"/>
    </source>
</evidence>
<dbReference type="EMBL" id="LHPG02000002">
    <property type="protein sequence ID" value="PRW60338.1"/>
    <property type="molecule type" value="Genomic_DNA"/>
</dbReference>
<feature type="compositionally biased region" description="Low complexity" evidence="10">
    <location>
        <begin position="72"/>
        <end position="84"/>
    </location>
</feature>
<comment type="subcellular location">
    <subcellularLocation>
        <location evidence="1">Cytoplasm</location>
        <location evidence="1">Cytoskeleton</location>
        <location evidence="1">Flagellum axoneme</location>
    </subcellularLocation>
</comment>